<dbReference type="Pfam" id="PF00196">
    <property type="entry name" value="GerE"/>
    <property type="match status" value="1"/>
</dbReference>
<dbReference type="GO" id="GO:0003677">
    <property type="term" value="F:DNA binding"/>
    <property type="evidence" value="ECO:0007669"/>
    <property type="project" value="InterPro"/>
</dbReference>
<dbReference type="SUPFAM" id="SSF46894">
    <property type="entry name" value="C-terminal effector domain of the bipartite response regulators"/>
    <property type="match status" value="1"/>
</dbReference>
<reference evidence="2" key="1">
    <citation type="journal article" date="2014" name="Int. J. Syst. Evol. Microbiol.">
        <title>Complete genome sequence of Corynebacterium casei LMG S-19264T (=DSM 44701T), isolated from a smear-ripened cheese.</title>
        <authorList>
            <consortium name="US DOE Joint Genome Institute (JGI-PGF)"/>
            <person name="Walter F."/>
            <person name="Albersmeier A."/>
            <person name="Kalinowski J."/>
            <person name="Ruckert C."/>
        </authorList>
    </citation>
    <scope>NUCLEOTIDE SEQUENCE</scope>
    <source>
        <strain evidence="2">CGMCC 1.15758</strain>
    </source>
</reference>
<dbReference type="Proteomes" id="UP000636949">
    <property type="component" value="Unassembled WGS sequence"/>
</dbReference>
<gene>
    <name evidence="2" type="ORF">GCM10010995_14700</name>
</gene>
<dbReference type="SMART" id="SM00421">
    <property type="entry name" value="HTH_LUXR"/>
    <property type="match status" value="1"/>
</dbReference>
<organism evidence="2 3">
    <name type="scientific">Cysteiniphilum litorale</name>
    <dbReference type="NCBI Taxonomy" id="2056700"/>
    <lineage>
        <taxon>Bacteria</taxon>
        <taxon>Pseudomonadati</taxon>
        <taxon>Pseudomonadota</taxon>
        <taxon>Gammaproteobacteria</taxon>
        <taxon>Thiotrichales</taxon>
        <taxon>Fastidiosibacteraceae</taxon>
        <taxon>Cysteiniphilum</taxon>
    </lineage>
</organism>
<accession>A0A8J2Z4L9</accession>
<dbReference type="AlphaFoldDB" id="A0A8J2Z4L9"/>
<dbReference type="RefSeq" id="WP_117002712.1">
    <property type="nucleotide sequence ID" value="NZ_BMJS01000015.1"/>
</dbReference>
<dbReference type="InterPro" id="IPR000792">
    <property type="entry name" value="Tscrpt_reg_LuxR_C"/>
</dbReference>
<evidence type="ECO:0000313" key="3">
    <source>
        <dbReference type="Proteomes" id="UP000636949"/>
    </source>
</evidence>
<sequence>MIIDIEEQQECNTLILNNDIIKLIINTKEYAKLRSVSIANTEPIKRIINMTAPELNVRNYTFLRVWSDFSIFMLSSDLKIVRSYVLKQLWKEDKVYSINSVEPIYNRLESFCQENKIAYERIIHRENGFLPIVIEYDLGVCKDCHCFLLGVNDGKYRYQELFNQLFDTVLYFYRQFREGNFKHQRVHYFSTEKMSKEHRYYDLSSTFSPYDELKEEYCLTNKNIDYIKLIALGMSASQIANTLNRSLKTVEKSVDAIRYKFRFDNRQQLDVFLQMFYKSKVKEHILLKKMY</sequence>
<dbReference type="PROSITE" id="PS00622">
    <property type="entry name" value="HTH_LUXR_1"/>
    <property type="match status" value="1"/>
</dbReference>
<dbReference type="InterPro" id="IPR036388">
    <property type="entry name" value="WH-like_DNA-bd_sf"/>
</dbReference>
<dbReference type="OrthoDB" id="5623841at2"/>
<reference evidence="2" key="2">
    <citation type="submission" date="2020-09" db="EMBL/GenBank/DDBJ databases">
        <authorList>
            <person name="Sun Q."/>
            <person name="Zhou Y."/>
        </authorList>
    </citation>
    <scope>NUCLEOTIDE SEQUENCE</scope>
    <source>
        <strain evidence="2">CGMCC 1.15758</strain>
    </source>
</reference>
<dbReference type="InterPro" id="IPR016032">
    <property type="entry name" value="Sig_transdc_resp-reg_C-effctor"/>
</dbReference>
<protein>
    <recommendedName>
        <fullName evidence="1">HTH luxR-type domain-containing protein</fullName>
    </recommendedName>
</protein>
<keyword evidence="3" id="KW-1185">Reference proteome</keyword>
<dbReference type="GO" id="GO:0006355">
    <property type="term" value="P:regulation of DNA-templated transcription"/>
    <property type="evidence" value="ECO:0007669"/>
    <property type="project" value="InterPro"/>
</dbReference>
<dbReference type="EMBL" id="BMJS01000015">
    <property type="protein sequence ID" value="GGF98505.1"/>
    <property type="molecule type" value="Genomic_DNA"/>
</dbReference>
<evidence type="ECO:0000313" key="2">
    <source>
        <dbReference type="EMBL" id="GGF98505.1"/>
    </source>
</evidence>
<evidence type="ECO:0000259" key="1">
    <source>
        <dbReference type="PROSITE" id="PS50043"/>
    </source>
</evidence>
<proteinExistence type="predicted"/>
<dbReference type="Gene3D" id="1.10.10.10">
    <property type="entry name" value="Winged helix-like DNA-binding domain superfamily/Winged helix DNA-binding domain"/>
    <property type="match status" value="1"/>
</dbReference>
<comment type="caution">
    <text evidence="2">The sequence shown here is derived from an EMBL/GenBank/DDBJ whole genome shotgun (WGS) entry which is preliminary data.</text>
</comment>
<name>A0A8J2Z4L9_9GAMM</name>
<dbReference type="PROSITE" id="PS50043">
    <property type="entry name" value="HTH_LUXR_2"/>
    <property type="match status" value="1"/>
</dbReference>
<feature type="domain" description="HTH luxR-type" evidence="1">
    <location>
        <begin position="212"/>
        <end position="277"/>
    </location>
</feature>